<accession>A0A8S2S310</accession>
<evidence type="ECO:0000313" key="3">
    <source>
        <dbReference type="Proteomes" id="UP000682733"/>
    </source>
</evidence>
<reference evidence="2" key="1">
    <citation type="submission" date="2021-02" db="EMBL/GenBank/DDBJ databases">
        <authorList>
            <person name="Nowell W R."/>
        </authorList>
    </citation>
    <scope>NUCLEOTIDE SEQUENCE</scope>
</reference>
<sequence>MNSNSSVDFVIIKQQRNITQHQCIKKFRDETGHNDSYNCSIYLNVETAFTFDELQQLKYVWQKDICTTLYTD</sequence>
<evidence type="ECO:0000313" key="1">
    <source>
        <dbReference type="EMBL" id="CAF1386760.1"/>
    </source>
</evidence>
<dbReference type="EMBL" id="CAJOBA010046883">
    <property type="protein sequence ID" value="CAF4194657.1"/>
    <property type="molecule type" value="Genomic_DNA"/>
</dbReference>
<proteinExistence type="predicted"/>
<name>A0A8S2S310_9BILA</name>
<dbReference type="AlphaFoldDB" id="A0A8S2S310"/>
<organism evidence="2 3">
    <name type="scientific">Didymodactylos carnosus</name>
    <dbReference type="NCBI Taxonomy" id="1234261"/>
    <lineage>
        <taxon>Eukaryota</taxon>
        <taxon>Metazoa</taxon>
        <taxon>Spiralia</taxon>
        <taxon>Gnathifera</taxon>
        <taxon>Rotifera</taxon>
        <taxon>Eurotatoria</taxon>
        <taxon>Bdelloidea</taxon>
        <taxon>Philodinida</taxon>
        <taxon>Philodinidae</taxon>
        <taxon>Didymodactylos</taxon>
    </lineage>
</organism>
<protein>
    <submittedName>
        <fullName evidence="2">Uncharacterized protein</fullName>
    </submittedName>
</protein>
<dbReference type="Proteomes" id="UP000682733">
    <property type="component" value="Unassembled WGS sequence"/>
</dbReference>
<dbReference type="EMBL" id="CAJNOK010025180">
    <property type="protein sequence ID" value="CAF1386760.1"/>
    <property type="molecule type" value="Genomic_DNA"/>
</dbReference>
<dbReference type="Proteomes" id="UP000677228">
    <property type="component" value="Unassembled WGS sequence"/>
</dbReference>
<evidence type="ECO:0000313" key="2">
    <source>
        <dbReference type="EMBL" id="CAF4194657.1"/>
    </source>
</evidence>
<comment type="caution">
    <text evidence="2">The sequence shown here is derived from an EMBL/GenBank/DDBJ whole genome shotgun (WGS) entry which is preliminary data.</text>
</comment>
<gene>
    <name evidence="1" type="ORF">OVA965_LOCUS32369</name>
    <name evidence="2" type="ORF">TMI583_LOCUS33228</name>
</gene>